<feature type="compositionally biased region" description="Acidic residues" evidence="5">
    <location>
        <begin position="205"/>
        <end position="217"/>
    </location>
</feature>
<evidence type="ECO:0000256" key="1">
    <source>
        <dbReference type="ARBA" id="ARBA00004167"/>
    </source>
</evidence>
<feature type="compositionally biased region" description="Low complexity" evidence="5">
    <location>
        <begin position="12"/>
        <end position="36"/>
    </location>
</feature>
<sequence length="614" mass="69202">MAVVSASSEITQSPQSMASQSPSPDHSPSDLSSPSPSKREIQPQPSLKSEEYRQLFRLPPEEVLIQDFNCALQESFILQGHMYLFVHYICFYSNLFGFETKKIIPFQDISSVRRAKTAGLFPTAIEITVSEKKFFFSSFLSRDEALKLIEDGWSEHGSGAKSVTEQQDLSPVLSTPQNGSFAGEQSRSSNEAVDESESTERNNDVLEDYDTPPDTEAESVSTSSRLQINLDKDVEDIADTSSSPAKCMVWEPEDSDAPKVPECFTLVAEGKFPLEVDEFFNLFLSDNALDFLESYHKKCGDKELSCSPWRPHEKYGHARDVSFKHPIKIYLGARYGSPRKIQKLRIYRNSHLIVETTQEISDVPYGDYFCVEEFWDVQRNGDGSRVRIYINVAFSKNTMWKGKIVQSTIDECRDAYATWIAHAHDLLKQMNVEKEGRNAANLIADGQVHVESQENIVENSGASHVQNDLRMSDSCGINQDSIALQENFRRGDSAVSFLRGSVMKLGTLFKSHSQFPSVVVIIVAAIFLLMQLSIIVLLARPQQIHVIPQANYLSSMNDRPAEGAKTMLLLDKQISHLKEEMLMVETLLEKMQLQHALLKAQLQDVSVLRDRMTQ</sequence>
<evidence type="ECO:0000256" key="4">
    <source>
        <dbReference type="ARBA" id="ARBA00023136"/>
    </source>
</evidence>
<evidence type="ECO:0000256" key="5">
    <source>
        <dbReference type="SAM" id="MobiDB-lite"/>
    </source>
</evidence>
<reference evidence="8" key="1">
    <citation type="submission" date="2023-02" db="EMBL/GenBank/DDBJ databases">
        <title>Genome of toxic invasive species Heracleum sosnowskyi carries increased number of genes despite the absence of recent whole-genome duplications.</title>
        <authorList>
            <person name="Schelkunov M."/>
            <person name="Shtratnikova V."/>
            <person name="Makarenko M."/>
            <person name="Klepikova A."/>
            <person name="Omelchenko D."/>
            <person name="Novikova G."/>
            <person name="Obukhova E."/>
            <person name="Bogdanov V."/>
            <person name="Penin A."/>
            <person name="Logacheva M."/>
        </authorList>
    </citation>
    <scope>NUCLEOTIDE SEQUENCE</scope>
    <source>
        <strain evidence="8">Hsosn_3</strain>
        <tissue evidence="8">Leaf</tissue>
    </source>
</reference>
<evidence type="ECO:0000256" key="6">
    <source>
        <dbReference type="SAM" id="Phobius"/>
    </source>
</evidence>
<proteinExistence type="predicted"/>
<comment type="subcellular location">
    <subcellularLocation>
        <location evidence="1">Membrane</location>
        <topology evidence="1">Single-pass membrane protein</topology>
    </subcellularLocation>
</comment>
<dbReference type="PANTHER" id="PTHR47666:SF1">
    <property type="entry name" value="PROTEIN VASCULAR ASSOCIATED DEATH 1, CHLOROPLASTIC"/>
    <property type="match status" value="1"/>
</dbReference>
<organism evidence="8 9">
    <name type="scientific">Heracleum sosnowskyi</name>
    <dbReference type="NCBI Taxonomy" id="360622"/>
    <lineage>
        <taxon>Eukaryota</taxon>
        <taxon>Viridiplantae</taxon>
        <taxon>Streptophyta</taxon>
        <taxon>Embryophyta</taxon>
        <taxon>Tracheophyta</taxon>
        <taxon>Spermatophyta</taxon>
        <taxon>Magnoliopsida</taxon>
        <taxon>eudicotyledons</taxon>
        <taxon>Gunneridae</taxon>
        <taxon>Pentapetalae</taxon>
        <taxon>asterids</taxon>
        <taxon>campanulids</taxon>
        <taxon>Apiales</taxon>
        <taxon>Apiaceae</taxon>
        <taxon>Apioideae</taxon>
        <taxon>apioid superclade</taxon>
        <taxon>Tordylieae</taxon>
        <taxon>Tordyliinae</taxon>
        <taxon>Heracleum</taxon>
    </lineage>
</organism>
<name>A0AAD8JBF4_9APIA</name>
<dbReference type="CDD" id="cd13220">
    <property type="entry name" value="PH-GRAM_GRAMDC"/>
    <property type="match status" value="1"/>
</dbReference>
<feature type="domain" description="VASt" evidence="7">
    <location>
        <begin position="263"/>
        <end position="431"/>
    </location>
</feature>
<keyword evidence="2 6" id="KW-0812">Transmembrane</keyword>
<dbReference type="Pfam" id="PF16016">
    <property type="entry name" value="VASt"/>
    <property type="match status" value="1"/>
</dbReference>
<comment type="caution">
    <text evidence="8">The sequence shown here is derived from an EMBL/GenBank/DDBJ whole genome shotgun (WGS) entry which is preliminary data.</text>
</comment>
<dbReference type="PANTHER" id="PTHR47666">
    <property type="entry name" value="PROTEIN VASCULAR ASSOCIATED DEATH 1, CHLOROPLASTIC"/>
    <property type="match status" value="1"/>
</dbReference>
<dbReference type="GO" id="GO:0043069">
    <property type="term" value="P:negative regulation of programmed cell death"/>
    <property type="evidence" value="ECO:0007669"/>
    <property type="project" value="TreeGrafter"/>
</dbReference>
<dbReference type="SMART" id="SM00568">
    <property type="entry name" value="GRAM"/>
    <property type="match status" value="1"/>
</dbReference>
<evidence type="ECO:0000313" key="8">
    <source>
        <dbReference type="EMBL" id="KAK1401465.1"/>
    </source>
</evidence>
<gene>
    <name evidence="8" type="ORF">POM88_001070</name>
</gene>
<keyword evidence="9" id="KW-1185">Reference proteome</keyword>
<feature type="compositionally biased region" description="Polar residues" evidence="5">
    <location>
        <begin position="1"/>
        <end position="11"/>
    </location>
</feature>
<dbReference type="AlphaFoldDB" id="A0AAD8JBF4"/>
<evidence type="ECO:0000313" key="9">
    <source>
        <dbReference type="Proteomes" id="UP001237642"/>
    </source>
</evidence>
<dbReference type="InterPro" id="IPR011993">
    <property type="entry name" value="PH-like_dom_sf"/>
</dbReference>
<dbReference type="InterPro" id="IPR031968">
    <property type="entry name" value="VASt"/>
</dbReference>
<feature type="transmembrane region" description="Helical" evidence="6">
    <location>
        <begin position="518"/>
        <end position="539"/>
    </location>
</feature>
<keyword evidence="4 6" id="KW-0472">Membrane</keyword>
<evidence type="ECO:0000256" key="3">
    <source>
        <dbReference type="ARBA" id="ARBA00022989"/>
    </source>
</evidence>
<feature type="compositionally biased region" description="Polar residues" evidence="5">
    <location>
        <begin position="161"/>
        <end position="191"/>
    </location>
</feature>
<keyword evidence="3 6" id="KW-1133">Transmembrane helix</keyword>
<dbReference type="InterPro" id="IPR004182">
    <property type="entry name" value="GRAM"/>
</dbReference>
<accession>A0AAD8JBF4</accession>
<reference evidence="8" key="2">
    <citation type="submission" date="2023-05" db="EMBL/GenBank/DDBJ databases">
        <authorList>
            <person name="Schelkunov M.I."/>
        </authorList>
    </citation>
    <scope>NUCLEOTIDE SEQUENCE</scope>
    <source>
        <strain evidence="8">Hsosn_3</strain>
        <tissue evidence="8">Leaf</tissue>
    </source>
</reference>
<feature type="region of interest" description="Disordered" evidence="5">
    <location>
        <begin position="157"/>
        <end position="225"/>
    </location>
</feature>
<protein>
    <submittedName>
        <fullName evidence="8">Protein VASCULAR ASSOCIATED DEATH 1, chloroplastic</fullName>
    </submittedName>
</protein>
<dbReference type="Pfam" id="PF02893">
    <property type="entry name" value="GRAM"/>
    <property type="match status" value="1"/>
</dbReference>
<dbReference type="Proteomes" id="UP001237642">
    <property type="component" value="Unassembled WGS sequence"/>
</dbReference>
<dbReference type="EMBL" id="JAUIZM010000001">
    <property type="protein sequence ID" value="KAK1401465.1"/>
    <property type="molecule type" value="Genomic_DNA"/>
</dbReference>
<evidence type="ECO:0000256" key="2">
    <source>
        <dbReference type="ARBA" id="ARBA00022692"/>
    </source>
</evidence>
<feature type="region of interest" description="Disordered" evidence="5">
    <location>
        <begin position="1"/>
        <end position="47"/>
    </location>
</feature>
<dbReference type="PROSITE" id="PS51778">
    <property type="entry name" value="VAST"/>
    <property type="match status" value="1"/>
</dbReference>
<dbReference type="GO" id="GO:0016020">
    <property type="term" value="C:membrane"/>
    <property type="evidence" value="ECO:0007669"/>
    <property type="project" value="UniProtKB-SubCell"/>
</dbReference>
<evidence type="ECO:0000259" key="7">
    <source>
        <dbReference type="PROSITE" id="PS51778"/>
    </source>
</evidence>
<dbReference type="Gene3D" id="2.30.29.30">
    <property type="entry name" value="Pleckstrin-homology domain (PH domain)/Phosphotyrosine-binding domain (PTB)"/>
    <property type="match status" value="1"/>
</dbReference>